<gene>
    <name evidence="2" type="ORF">DWY69_12270</name>
    <name evidence="1" type="ORF">DXC51_13680</name>
</gene>
<dbReference type="EMBL" id="QVLU01000010">
    <property type="protein sequence ID" value="RGE71385.1"/>
    <property type="molecule type" value="Genomic_DNA"/>
</dbReference>
<keyword evidence="3" id="KW-1185">Reference proteome</keyword>
<dbReference type="RefSeq" id="WP_025491659.1">
    <property type="nucleotide sequence ID" value="NZ_CALBAU010000056.1"/>
</dbReference>
<dbReference type="SUPFAM" id="SSF52266">
    <property type="entry name" value="SGNH hydrolase"/>
    <property type="match status" value="1"/>
</dbReference>
<evidence type="ECO:0000313" key="3">
    <source>
        <dbReference type="Proteomes" id="UP000260812"/>
    </source>
</evidence>
<keyword evidence="2" id="KW-0378">Hydrolase</keyword>
<dbReference type="Proteomes" id="UP000261166">
    <property type="component" value="Unassembled WGS sequence"/>
</dbReference>
<evidence type="ECO:0000313" key="4">
    <source>
        <dbReference type="Proteomes" id="UP000261166"/>
    </source>
</evidence>
<proteinExistence type="predicted"/>
<dbReference type="EMBL" id="QVLV01000008">
    <property type="protein sequence ID" value="RGE59840.1"/>
    <property type="molecule type" value="Genomic_DNA"/>
</dbReference>
<dbReference type="OrthoDB" id="7443339at2"/>
<evidence type="ECO:0000313" key="1">
    <source>
        <dbReference type="EMBL" id="RGE59840.1"/>
    </source>
</evidence>
<accession>A0A3E3IWF5</accession>
<reference evidence="2 4" key="1">
    <citation type="submission" date="2018-08" db="EMBL/GenBank/DDBJ databases">
        <title>A genome reference for cultivated species of the human gut microbiota.</title>
        <authorList>
            <person name="Zou Y."/>
            <person name="Xue W."/>
            <person name="Luo G."/>
        </authorList>
    </citation>
    <scope>NUCLEOTIDE SEQUENCE [LARGE SCALE GENOMIC DNA]</scope>
    <source>
        <strain evidence="2 4">AF26-4BH</strain>
        <strain evidence="1">TF05-5AC</strain>
    </source>
</reference>
<dbReference type="Gene3D" id="3.40.50.1110">
    <property type="entry name" value="SGNH hydrolase"/>
    <property type="match status" value="1"/>
</dbReference>
<dbReference type="InterPro" id="IPR036514">
    <property type="entry name" value="SGNH_hydro_sf"/>
</dbReference>
<protein>
    <submittedName>
        <fullName evidence="2">SGNH/GDSL hydrolase family protein</fullName>
    </submittedName>
</protein>
<name>A0A3E3IWF5_9FIRM</name>
<sequence length="191" mass="21691">MRVLFIGNSHTYFNDMPEIFAELARKKGIACEVTMLTHGGWFLHQHQKEPEVRFNILYGNYDYVVLQEHAHPFGPKEDMLEAAKSINQWIQEAGSTPVAYMTWAEKTNEAGQQKMTETYREMAEQLGAVLAPVGEEWWQYKQAHPETEMYAPDGEHASETGSRLAAEILLRVILEHDAGKGLTADRPAQTV</sequence>
<dbReference type="GO" id="GO:0016787">
    <property type="term" value="F:hydrolase activity"/>
    <property type="evidence" value="ECO:0007669"/>
    <property type="project" value="UniProtKB-KW"/>
</dbReference>
<organism evidence="2 4">
    <name type="scientific">Eisenbergiella massiliensis</name>
    <dbReference type="NCBI Taxonomy" id="1720294"/>
    <lineage>
        <taxon>Bacteria</taxon>
        <taxon>Bacillati</taxon>
        <taxon>Bacillota</taxon>
        <taxon>Clostridia</taxon>
        <taxon>Lachnospirales</taxon>
        <taxon>Lachnospiraceae</taxon>
        <taxon>Eisenbergiella</taxon>
    </lineage>
</organism>
<comment type="caution">
    <text evidence="2">The sequence shown here is derived from an EMBL/GenBank/DDBJ whole genome shotgun (WGS) entry which is preliminary data.</text>
</comment>
<dbReference type="GeneID" id="97987891"/>
<evidence type="ECO:0000313" key="2">
    <source>
        <dbReference type="EMBL" id="RGE71385.1"/>
    </source>
</evidence>
<dbReference type="AlphaFoldDB" id="A0A3E3IWF5"/>
<dbReference type="Proteomes" id="UP000260812">
    <property type="component" value="Unassembled WGS sequence"/>
</dbReference>